<name>A0ABW1NSG3_9ACTN</name>
<proteinExistence type="predicted"/>
<feature type="compositionally biased region" description="Low complexity" evidence="1">
    <location>
        <begin position="26"/>
        <end position="39"/>
    </location>
</feature>
<dbReference type="Proteomes" id="UP001596137">
    <property type="component" value="Unassembled WGS sequence"/>
</dbReference>
<evidence type="ECO:0000256" key="1">
    <source>
        <dbReference type="SAM" id="MobiDB-lite"/>
    </source>
</evidence>
<comment type="caution">
    <text evidence="2">The sequence shown here is derived from an EMBL/GenBank/DDBJ whole genome shotgun (WGS) entry which is preliminary data.</text>
</comment>
<feature type="region of interest" description="Disordered" evidence="1">
    <location>
        <begin position="11"/>
        <end position="76"/>
    </location>
</feature>
<accession>A0ABW1NSG3</accession>
<evidence type="ECO:0000313" key="3">
    <source>
        <dbReference type="Proteomes" id="UP001596137"/>
    </source>
</evidence>
<protein>
    <submittedName>
        <fullName evidence="2">Uncharacterized protein</fullName>
    </submittedName>
</protein>
<dbReference type="EMBL" id="JBHSRF010000075">
    <property type="protein sequence ID" value="MFC6086040.1"/>
    <property type="molecule type" value="Genomic_DNA"/>
</dbReference>
<reference evidence="3" key="1">
    <citation type="journal article" date="2019" name="Int. J. Syst. Evol. Microbiol.">
        <title>The Global Catalogue of Microorganisms (GCM) 10K type strain sequencing project: providing services to taxonomists for standard genome sequencing and annotation.</title>
        <authorList>
            <consortium name="The Broad Institute Genomics Platform"/>
            <consortium name="The Broad Institute Genome Sequencing Center for Infectious Disease"/>
            <person name="Wu L."/>
            <person name="Ma J."/>
        </authorList>
    </citation>
    <scope>NUCLEOTIDE SEQUENCE [LARGE SCALE GENOMIC DNA]</scope>
    <source>
        <strain evidence="3">JCM 30346</strain>
    </source>
</reference>
<feature type="compositionally biased region" description="Polar residues" evidence="1">
    <location>
        <begin position="64"/>
        <end position="76"/>
    </location>
</feature>
<keyword evidence="3" id="KW-1185">Reference proteome</keyword>
<sequence length="175" mass="18463">MTVLTTAVLAAGTMVRPAGEPAVSEAAPARTPAARPATPQDTGPGVAPADAGRAKAGKKRNDDTASGPSKHTDSNAVSYFKNRWNADKSVKRITDIRTVGKYLRIYTDLPPSKRNSKAAIDLCKRGMEYLVQEVGDEHPVVFVQAEFGQNGNPVLANILGSGDDSCRFTSPAPGK</sequence>
<organism evidence="2 3">
    <name type="scientific">Sphaerisporangium aureirubrum</name>
    <dbReference type="NCBI Taxonomy" id="1544736"/>
    <lineage>
        <taxon>Bacteria</taxon>
        <taxon>Bacillati</taxon>
        <taxon>Actinomycetota</taxon>
        <taxon>Actinomycetes</taxon>
        <taxon>Streptosporangiales</taxon>
        <taxon>Streptosporangiaceae</taxon>
        <taxon>Sphaerisporangium</taxon>
    </lineage>
</organism>
<gene>
    <name evidence="2" type="ORF">ACFP1K_33075</name>
</gene>
<evidence type="ECO:0000313" key="2">
    <source>
        <dbReference type="EMBL" id="MFC6086040.1"/>
    </source>
</evidence>